<gene>
    <name evidence="12 15" type="primary">recF</name>
    <name evidence="15" type="ORF">GOQ27_12650</name>
</gene>
<dbReference type="GO" id="GO:0005524">
    <property type="term" value="F:ATP binding"/>
    <property type="evidence" value="ECO:0007669"/>
    <property type="project" value="UniProtKB-UniRule"/>
</dbReference>
<dbReference type="HAMAP" id="MF_00365">
    <property type="entry name" value="RecF"/>
    <property type="match status" value="1"/>
</dbReference>
<dbReference type="Proteomes" id="UP000724672">
    <property type="component" value="Unassembled WGS sequence"/>
</dbReference>
<evidence type="ECO:0000256" key="2">
    <source>
        <dbReference type="ARBA" id="ARBA00008016"/>
    </source>
</evidence>
<keyword evidence="11 12" id="KW-0742">SOS response</keyword>
<dbReference type="InterPro" id="IPR042174">
    <property type="entry name" value="RecF_2"/>
</dbReference>
<reference evidence="15" key="1">
    <citation type="submission" date="2019-12" db="EMBL/GenBank/DDBJ databases">
        <title>Clostridiaceae gen. nov. sp. nov., isolated from sediment in Xinjiang, China.</title>
        <authorList>
            <person name="Zhang R."/>
        </authorList>
    </citation>
    <scope>NUCLEOTIDE SEQUENCE</scope>
    <source>
        <strain evidence="15">D2Q-11</strain>
    </source>
</reference>
<dbReference type="InterPro" id="IPR001238">
    <property type="entry name" value="DNA-binding_RecF"/>
</dbReference>
<comment type="similarity">
    <text evidence="2 12 13">Belongs to the RecF family.</text>
</comment>
<dbReference type="GO" id="GO:0006260">
    <property type="term" value="P:DNA replication"/>
    <property type="evidence" value="ECO:0007669"/>
    <property type="project" value="UniProtKB-UniRule"/>
</dbReference>
<evidence type="ECO:0000256" key="5">
    <source>
        <dbReference type="ARBA" id="ARBA00022705"/>
    </source>
</evidence>
<comment type="function">
    <text evidence="12 13">The RecF protein is involved in DNA metabolism; it is required for DNA replication and normal SOS inducibility. RecF binds preferentially to single-stranded, linear DNA. It also seems to bind ATP.</text>
</comment>
<keyword evidence="5 12" id="KW-0235">DNA replication</keyword>
<evidence type="ECO:0000256" key="8">
    <source>
        <dbReference type="ARBA" id="ARBA00022840"/>
    </source>
</evidence>
<name>A0A942Z818_9FIRM</name>
<dbReference type="PANTHER" id="PTHR32182">
    <property type="entry name" value="DNA REPLICATION AND REPAIR PROTEIN RECF"/>
    <property type="match status" value="1"/>
</dbReference>
<evidence type="ECO:0000256" key="12">
    <source>
        <dbReference type="HAMAP-Rule" id="MF_00365"/>
    </source>
</evidence>
<dbReference type="PROSITE" id="PS00618">
    <property type="entry name" value="RECF_2"/>
    <property type="match status" value="1"/>
</dbReference>
<comment type="subcellular location">
    <subcellularLocation>
        <location evidence="1 12 13">Cytoplasm</location>
    </subcellularLocation>
</comment>
<keyword evidence="6 12" id="KW-0547">Nucleotide-binding</keyword>
<dbReference type="InterPro" id="IPR018078">
    <property type="entry name" value="DNA-binding_RecF_CS"/>
</dbReference>
<dbReference type="EMBL" id="WSFT01000047">
    <property type="protein sequence ID" value="MBS4539317.1"/>
    <property type="molecule type" value="Genomic_DNA"/>
</dbReference>
<protein>
    <recommendedName>
        <fullName evidence="3 12">DNA replication and repair protein RecF</fullName>
    </recommendedName>
</protein>
<proteinExistence type="inferred from homology"/>
<keyword evidence="16" id="KW-1185">Reference proteome</keyword>
<evidence type="ECO:0000256" key="3">
    <source>
        <dbReference type="ARBA" id="ARBA00020170"/>
    </source>
</evidence>
<evidence type="ECO:0000256" key="13">
    <source>
        <dbReference type="RuleBase" id="RU000578"/>
    </source>
</evidence>
<dbReference type="PANTHER" id="PTHR32182:SF0">
    <property type="entry name" value="DNA REPLICATION AND REPAIR PROTEIN RECF"/>
    <property type="match status" value="1"/>
</dbReference>
<dbReference type="SUPFAM" id="SSF52540">
    <property type="entry name" value="P-loop containing nucleoside triphosphate hydrolases"/>
    <property type="match status" value="1"/>
</dbReference>
<evidence type="ECO:0000259" key="14">
    <source>
        <dbReference type="Pfam" id="PF02463"/>
    </source>
</evidence>
<dbReference type="GO" id="GO:0000731">
    <property type="term" value="P:DNA synthesis involved in DNA repair"/>
    <property type="evidence" value="ECO:0007669"/>
    <property type="project" value="TreeGrafter"/>
</dbReference>
<keyword evidence="4 12" id="KW-0963">Cytoplasm</keyword>
<keyword evidence="7 12" id="KW-0227">DNA damage</keyword>
<evidence type="ECO:0000256" key="1">
    <source>
        <dbReference type="ARBA" id="ARBA00004496"/>
    </source>
</evidence>
<dbReference type="Gene3D" id="3.40.50.300">
    <property type="entry name" value="P-loop containing nucleotide triphosphate hydrolases"/>
    <property type="match status" value="1"/>
</dbReference>
<evidence type="ECO:0000256" key="4">
    <source>
        <dbReference type="ARBA" id="ARBA00022490"/>
    </source>
</evidence>
<evidence type="ECO:0000256" key="9">
    <source>
        <dbReference type="ARBA" id="ARBA00023125"/>
    </source>
</evidence>
<dbReference type="RefSeq" id="WP_203367239.1">
    <property type="nucleotide sequence ID" value="NZ_WSFT01000047.1"/>
</dbReference>
<dbReference type="NCBIfam" id="TIGR00611">
    <property type="entry name" value="recf"/>
    <property type="match status" value="1"/>
</dbReference>
<dbReference type="GO" id="GO:0009432">
    <property type="term" value="P:SOS response"/>
    <property type="evidence" value="ECO:0007669"/>
    <property type="project" value="UniProtKB-UniRule"/>
</dbReference>
<keyword evidence="8 12" id="KW-0067">ATP-binding</keyword>
<keyword evidence="9 12" id="KW-0238">DNA-binding</keyword>
<dbReference type="GO" id="GO:0005737">
    <property type="term" value="C:cytoplasm"/>
    <property type="evidence" value="ECO:0007669"/>
    <property type="project" value="UniProtKB-SubCell"/>
</dbReference>
<organism evidence="15 16">
    <name type="scientific">Anaeromonas frigoriresistens</name>
    <dbReference type="NCBI Taxonomy" id="2683708"/>
    <lineage>
        <taxon>Bacteria</taxon>
        <taxon>Bacillati</taxon>
        <taxon>Bacillota</taxon>
        <taxon>Tissierellia</taxon>
        <taxon>Tissierellales</taxon>
        <taxon>Thermohalobacteraceae</taxon>
        <taxon>Anaeromonas</taxon>
    </lineage>
</organism>
<evidence type="ECO:0000256" key="11">
    <source>
        <dbReference type="ARBA" id="ARBA00023236"/>
    </source>
</evidence>
<sequence>MYVNSIKLINFRNYSGIKIFLNEKVNIFLGENGQGKTNLLESIYIASTGKSFRSNKDKELITIEKEAGYIGVELIKENVEKYIELKLDLNNPKRVKINGVEQEKISDLTGVLQVVVFSPEDLKIIKEGPSHRRNFLDDEITQMKPVYKSIVNDYNRVLTQRNNLLKVIQYDSNKKKMLSIWNEQLVELGTKIMILRKSFVDRLAPISKDIHHSITDGGENLEVQYSSSFNLVNLDKNKIINKYNELLSKYEKEDIEKGTTKIGPHRDDLDIIIDDKNTRIFGSQGQQRTAALSLRLAEVKLIKEETEEYPVLLLDDVFSELDINRRKYLISTFKDVQTIITSTDDIEIEEIDKFEKRIYYIKGGNILYSK</sequence>
<dbReference type="CDD" id="cd03242">
    <property type="entry name" value="ABC_RecF"/>
    <property type="match status" value="1"/>
</dbReference>
<evidence type="ECO:0000313" key="15">
    <source>
        <dbReference type="EMBL" id="MBS4539317.1"/>
    </source>
</evidence>
<dbReference type="Gene3D" id="1.20.1050.90">
    <property type="entry name" value="RecF/RecN/SMC, N-terminal domain"/>
    <property type="match status" value="1"/>
</dbReference>
<accession>A0A942Z818</accession>
<evidence type="ECO:0000313" key="16">
    <source>
        <dbReference type="Proteomes" id="UP000724672"/>
    </source>
</evidence>
<feature type="domain" description="RecF/RecN/SMC N-terminal" evidence="14">
    <location>
        <begin position="2"/>
        <end position="354"/>
    </location>
</feature>
<dbReference type="AlphaFoldDB" id="A0A942Z818"/>
<evidence type="ECO:0000256" key="10">
    <source>
        <dbReference type="ARBA" id="ARBA00023204"/>
    </source>
</evidence>
<dbReference type="GO" id="GO:0003697">
    <property type="term" value="F:single-stranded DNA binding"/>
    <property type="evidence" value="ECO:0007669"/>
    <property type="project" value="UniProtKB-UniRule"/>
</dbReference>
<dbReference type="InterPro" id="IPR027417">
    <property type="entry name" value="P-loop_NTPase"/>
</dbReference>
<evidence type="ECO:0000256" key="6">
    <source>
        <dbReference type="ARBA" id="ARBA00022741"/>
    </source>
</evidence>
<keyword evidence="10 12" id="KW-0234">DNA repair</keyword>
<evidence type="ECO:0000256" key="7">
    <source>
        <dbReference type="ARBA" id="ARBA00022763"/>
    </source>
</evidence>
<dbReference type="GO" id="GO:0006302">
    <property type="term" value="P:double-strand break repair"/>
    <property type="evidence" value="ECO:0007669"/>
    <property type="project" value="TreeGrafter"/>
</dbReference>
<dbReference type="Pfam" id="PF02463">
    <property type="entry name" value="SMC_N"/>
    <property type="match status" value="1"/>
</dbReference>
<comment type="caution">
    <text evidence="15">The sequence shown here is derived from an EMBL/GenBank/DDBJ whole genome shotgun (WGS) entry which is preliminary data.</text>
</comment>
<dbReference type="InterPro" id="IPR003395">
    <property type="entry name" value="RecF/RecN/SMC_N"/>
</dbReference>
<dbReference type="PROSITE" id="PS00617">
    <property type="entry name" value="RECF_1"/>
    <property type="match status" value="1"/>
</dbReference>
<feature type="binding site" evidence="12">
    <location>
        <begin position="30"/>
        <end position="37"/>
    </location>
    <ligand>
        <name>ATP</name>
        <dbReference type="ChEBI" id="CHEBI:30616"/>
    </ligand>
</feature>